<protein>
    <submittedName>
        <fullName evidence="1">Uncharacterized protein</fullName>
    </submittedName>
</protein>
<proteinExistence type="predicted"/>
<comment type="caution">
    <text evidence="1">The sequence shown here is derived from an EMBL/GenBank/DDBJ whole genome shotgun (WGS) entry which is preliminary data.</text>
</comment>
<accession>A0A4U8UQE5</accession>
<dbReference type="AlphaFoldDB" id="A0A4U8UQE5"/>
<reference evidence="1 2" key="2">
    <citation type="journal article" date="2019" name="G3 (Bethesda)">
        <title>Hybrid Assembly of the Genome of the Entomopathogenic Nematode Steinernema carpocapsae Identifies the X-Chromosome.</title>
        <authorList>
            <person name="Serra L."/>
            <person name="Macchietto M."/>
            <person name="Macias-Munoz A."/>
            <person name="McGill C.J."/>
            <person name="Rodriguez I.M."/>
            <person name="Rodriguez B."/>
            <person name="Murad R."/>
            <person name="Mortazavi A."/>
        </authorList>
    </citation>
    <scope>NUCLEOTIDE SEQUENCE [LARGE SCALE GENOMIC DNA]</scope>
    <source>
        <strain evidence="1 2">ALL</strain>
    </source>
</reference>
<name>A0A4U8UQE5_STECR</name>
<gene>
    <name evidence="1" type="ORF">L596_001495</name>
</gene>
<evidence type="ECO:0000313" key="1">
    <source>
        <dbReference type="EMBL" id="TMS33798.1"/>
    </source>
</evidence>
<dbReference type="EMBL" id="AZBU02000001">
    <property type="protein sequence ID" value="TMS33798.1"/>
    <property type="molecule type" value="Genomic_DNA"/>
</dbReference>
<organism evidence="1 2">
    <name type="scientific">Steinernema carpocapsae</name>
    <name type="common">Entomopathogenic nematode</name>
    <dbReference type="NCBI Taxonomy" id="34508"/>
    <lineage>
        <taxon>Eukaryota</taxon>
        <taxon>Metazoa</taxon>
        <taxon>Ecdysozoa</taxon>
        <taxon>Nematoda</taxon>
        <taxon>Chromadorea</taxon>
        <taxon>Rhabditida</taxon>
        <taxon>Tylenchina</taxon>
        <taxon>Panagrolaimomorpha</taxon>
        <taxon>Strongyloidoidea</taxon>
        <taxon>Steinernematidae</taxon>
        <taxon>Steinernema</taxon>
    </lineage>
</organism>
<sequence length="76" mass="8543">MGVLALSKPETTLYAYACIPARPFTPLRSLNPLSTFFPYTLTIYHPFRKLTDKTLDAAGTRSRKECVQSIATTFKN</sequence>
<reference evidence="1 2" key="1">
    <citation type="journal article" date="2015" name="Genome Biol.">
        <title>Comparative genomics of Steinernema reveals deeply conserved gene regulatory networks.</title>
        <authorList>
            <person name="Dillman A.R."/>
            <person name="Macchietto M."/>
            <person name="Porter C.F."/>
            <person name="Rogers A."/>
            <person name="Williams B."/>
            <person name="Antoshechkin I."/>
            <person name="Lee M.M."/>
            <person name="Goodwin Z."/>
            <person name="Lu X."/>
            <person name="Lewis E.E."/>
            <person name="Goodrich-Blair H."/>
            <person name="Stock S.P."/>
            <person name="Adams B.J."/>
            <person name="Sternberg P.W."/>
            <person name="Mortazavi A."/>
        </authorList>
    </citation>
    <scope>NUCLEOTIDE SEQUENCE [LARGE SCALE GENOMIC DNA]</scope>
    <source>
        <strain evidence="1 2">ALL</strain>
    </source>
</reference>
<dbReference type="Proteomes" id="UP000298663">
    <property type="component" value="Unassembled WGS sequence"/>
</dbReference>
<evidence type="ECO:0000313" key="2">
    <source>
        <dbReference type="Proteomes" id="UP000298663"/>
    </source>
</evidence>
<keyword evidence="2" id="KW-1185">Reference proteome</keyword>